<dbReference type="Pfam" id="PF08231">
    <property type="entry name" value="SYF2"/>
    <property type="match status" value="1"/>
</dbReference>
<name>F2QZL7_KOMPC</name>
<dbReference type="AlphaFoldDB" id="F2QZL7"/>
<evidence type="ECO:0000256" key="6">
    <source>
        <dbReference type="ARBA" id="ARBA00022728"/>
    </source>
</evidence>
<keyword evidence="10" id="KW-0175">Coiled coil</keyword>
<keyword evidence="5 9" id="KW-0507">mRNA processing</keyword>
<keyword evidence="13" id="KW-1185">Reference proteome</keyword>
<reference key="2">
    <citation type="submission" date="2011-04" db="EMBL/GenBank/DDBJ databases">
        <title>High-quality genome sequence of Pichia pastoris CBS 7435.</title>
        <authorList>
            <person name="Kueberl A."/>
            <person name="Schneider J."/>
            <person name="Thallinger G.G."/>
            <person name="Anderl I."/>
            <person name="Wibberg D."/>
            <person name="Hajek T."/>
            <person name="Jaenicke S."/>
            <person name="Brinkrolf K."/>
            <person name="Goesmann A."/>
            <person name="Szczepanowski R."/>
            <person name="Puehler A."/>
            <person name="Schwab H."/>
            <person name="Glieder A."/>
            <person name="Pichler H."/>
        </authorList>
    </citation>
    <scope>NUCLEOTIDE SEQUENCE</scope>
    <source>
        <strain>CBS 7435</strain>
    </source>
</reference>
<evidence type="ECO:0000256" key="2">
    <source>
        <dbReference type="ARBA" id="ARBA00004123"/>
    </source>
</evidence>
<gene>
    <name evidence="12" type="ordered locus">PP7435_Chr4-0687</name>
</gene>
<comment type="subcellular location">
    <subcellularLocation>
        <location evidence="2 9">Nucleus</location>
    </subcellularLocation>
</comment>
<evidence type="ECO:0000256" key="11">
    <source>
        <dbReference type="SAM" id="MobiDB-lite"/>
    </source>
</evidence>
<evidence type="ECO:0000256" key="3">
    <source>
        <dbReference type="ARBA" id="ARBA00010028"/>
    </source>
</evidence>
<dbReference type="GO" id="GO:0000398">
    <property type="term" value="P:mRNA splicing, via spliceosome"/>
    <property type="evidence" value="ECO:0007669"/>
    <property type="project" value="UniProtKB-UniRule"/>
</dbReference>
<evidence type="ECO:0000256" key="1">
    <source>
        <dbReference type="ARBA" id="ARBA00003777"/>
    </source>
</evidence>
<reference evidence="12 13" key="1">
    <citation type="journal article" date="2011" name="J. Biotechnol.">
        <title>High-quality genome sequence of Pichia pastoris CBS7435.</title>
        <authorList>
            <person name="Kuberl A."/>
            <person name="Schneider J."/>
            <person name="Thallinger G.G."/>
            <person name="Anderl I."/>
            <person name="Wibberg D."/>
            <person name="Hajek T."/>
            <person name="Jaenicke S."/>
            <person name="Brinkrolf K."/>
            <person name="Goesmann A."/>
            <person name="Szczepanowski R."/>
            <person name="Puhler A."/>
            <person name="Schwab H."/>
            <person name="Glieder A."/>
            <person name="Pichler H."/>
        </authorList>
    </citation>
    <scope>NUCLEOTIDE SEQUENCE [LARGE SCALE GENOMIC DNA]</scope>
    <source>
        <strain evidence="13">ATCC 76273 / CBS 7435 / CECT 11047 / NRRL Y-11430 / Wegner 21-1</strain>
    </source>
</reference>
<evidence type="ECO:0000256" key="10">
    <source>
        <dbReference type="SAM" id="Coils"/>
    </source>
</evidence>
<feature type="compositionally biased region" description="Basic and acidic residues" evidence="11">
    <location>
        <begin position="185"/>
        <end position="199"/>
    </location>
</feature>
<comment type="subunit">
    <text evidence="9">May be part of a spliceosome complex.</text>
</comment>
<feature type="compositionally biased region" description="Polar residues" evidence="11">
    <location>
        <begin position="175"/>
        <end position="184"/>
    </location>
</feature>
<evidence type="ECO:0000256" key="7">
    <source>
        <dbReference type="ARBA" id="ARBA00023187"/>
    </source>
</evidence>
<evidence type="ECO:0000313" key="12">
    <source>
        <dbReference type="EMBL" id="CCA40845.1"/>
    </source>
</evidence>
<evidence type="ECO:0000256" key="9">
    <source>
        <dbReference type="RuleBase" id="RU367148"/>
    </source>
</evidence>
<reference evidence="12 13" key="3">
    <citation type="journal article" date="2016" name="FEMS Yeast Res.">
        <title>Curation of the genome annotation of Pichia pastoris (Komagataella phaffii) CBS7435 from gene level to protein function.</title>
        <authorList>
            <person name="Valli M."/>
            <person name="Tatto N.E."/>
            <person name="Peymann A."/>
            <person name="Gruber C."/>
            <person name="Landes N."/>
            <person name="Ekker H."/>
            <person name="Thallinger G.G."/>
            <person name="Mattanovich D."/>
            <person name="Gasser B."/>
            <person name="Graf A.B."/>
        </authorList>
    </citation>
    <scope>GENOME REANNOTATION</scope>
    <source>
        <strain evidence="12 13">ATCC 76273 / CBS 7435 / CECT 11047 / NRRL Y-11430 / Wegner 21-1</strain>
    </source>
</reference>
<evidence type="ECO:0000256" key="4">
    <source>
        <dbReference type="ARBA" id="ARBA00014745"/>
    </source>
</evidence>
<evidence type="ECO:0000256" key="8">
    <source>
        <dbReference type="ARBA" id="ARBA00023242"/>
    </source>
</evidence>
<dbReference type="Proteomes" id="UP000006853">
    <property type="component" value="Chromosome 4"/>
</dbReference>
<comment type="function">
    <text evidence="1 9">Involved in pre-mRNA splicing.</text>
</comment>
<dbReference type="GO" id="GO:0000974">
    <property type="term" value="C:Prp19 complex"/>
    <property type="evidence" value="ECO:0007669"/>
    <property type="project" value="TreeGrafter"/>
</dbReference>
<protein>
    <recommendedName>
        <fullName evidence="4 9">Pre-mRNA-splicing factor SYF2</fullName>
    </recommendedName>
</protein>
<comment type="similarity">
    <text evidence="3 9">Belongs to the SYF2 family.</text>
</comment>
<dbReference type="HOGENOM" id="CLU_1396826_0_0_1"/>
<dbReference type="EMBL" id="FR839631">
    <property type="protein sequence ID" value="CCA40845.1"/>
    <property type="molecule type" value="Genomic_DNA"/>
</dbReference>
<feature type="region of interest" description="Disordered" evidence="11">
    <location>
        <begin position="175"/>
        <end position="199"/>
    </location>
</feature>
<feature type="coiled-coil region" evidence="10">
    <location>
        <begin position="34"/>
        <end position="71"/>
    </location>
</feature>
<dbReference type="PANTHER" id="PTHR13264:SF5">
    <property type="entry name" value="PRE-MRNA-SPLICING FACTOR SYF2"/>
    <property type="match status" value="1"/>
</dbReference>
<evidence type="ECO:0000256" key="5">
    <source>
        <dbReference type="ARBA" id="ARBA00022664"/>
    </source>
</evidence>
<evidence type="ECO:0000313" key="13">
    <source>
        <dbReference type="Proteomes" id="UP000006853"/>
    </source>
</evidence>
<dbReference type="GO" id="GO:0071014">
    <property type="term" value="C:post-mRNA release spliceosomal complex"/>
    <property type="evidence" value="ECO:0007669"/>
    <property type="project" value="TreeGrafter"/>
</dbReference>
<keyword evidence="6 9" id="KW-0747">Spliceosome</keyword>
<accession>F2QZL7</accession>
<sequence length="199" mass="23421">MAGKFHINRSGIVCVLAETKKQSTVAKNRSQLAKHQDKLKLESIKVQVDDLKEKQSRAKKKLINLDEQKKRLKNWDYSIQQDEDWNDRLEKSDLPDDYAQIAERAYTKDLSKALTPLSQEEYNTQKQEYYRTRSQGIPYVHKPSSEKLESVINHVKAKDERTLRKINKNKIRNSLSGGDTNYINDKNKQFNEKLNRHYK</sequence>
<organism evidence="12 13">
    <name type="scientific">Komagataella phaffii (strain ATCC 76273 / CBS 7435 / CECT 11047 / NRRL Y-11430 / Wegner 21-1)</name>
    <name type="common">Yeast</name>
    <name type="synonym">Pichia pastoris</name>
    <dbReference type="NCBI Taxonomy" id="981350"/>
    <lineage>
        <taxon>Eukaryota</taxon>
        <taxon>Fungi</taxon>
        <taxon>Dikarya</taxon>
        <taxon>Ascomycota</taxon>
        <taxon>Saccharomycotina</taxon>
        <taxon>Pichiomycetes</taxon>
        <taxon>Pichiales</taxon>
        <taxon>Pichiaceae</taxon>
        <taxon>Komagataella</taxon>
    </lineage>
</organism>
<dbReference type="PANTHER" id="PTHR13264">
    <property type="entry name" value="GCIP-INTERACTING PROTEIN P29"/>
    <property type="match status" value="1"/>
</dbReference>
<proteinExistence type="inferred from homology"/>
<dbReference type="GO" id="GO:0071013">
    <property type="term" value="C:catalytic step 2 spliceosome"/>
    <property type="evidence" value="ECO:0007669"/>
    <property type="project" value="TreeGrafter"/>
</dbReference>
<keyword evidence="8 9" id="KW-0539">Nucleus</keyword>
<keyword evidence="7 9" id="KW-0508">mRNA splicing</keyword>
<dbReference type="InterPro" id="IPR013260">
    <property type="entry name" value="mRNA_splic_SYF2"/>
</dbReference>